<keyword evidence="1" id="KW-0812">Transmembrane</keyword>
<reference evidence="2 3" key="1">
    <citation type="submission" date="2024-04" db="EMBL/GenBank/DDBJ databases">
        <title>whole genome sequencing of Lutimonas vermicola strain IMCC1616.</title>
        <authorList>
            <person name="Bae S.S."/>
        </authorList>
    </citation>
    <scope>NUCLEOTIDE SEQUENCE [LARGE SCALE GENOMIC DNA]</scope>
    <source>
        <strain evidence="2 3">IMCC1616</strain>
    </source>
</reference>
<accession>A0ABU9L2X1</accession>
<comment type="caution">
    <text evidence="2">The sequence shown here is derived from an EMBL/GenBank/DDBJ whole genome shotgun (WGS) entry which is preliminary data.</text>
</comment>
<sequence length="144" mass="16276">MIKMLHSGWAYITLLVLIFAVVNVVIGLTSKKEFKDKDLRISLFTLIVAHLQLIIGFIAFFVSAQFAYVLDNGMGAAMKEPEIRLIVLEHPLMMILAIAAITVGFSKHKRQTTDNGKFKTIALYYGIALIFVLSRIPWSQWLSF</sequence>
<keyword evidence="1" id="KW-1133">Transmembrane helix</keyword>
<dbReference type="RefSeq" id="WP_342160947.1">
    <property type="nucleotide sequence ID" value="NZ_JBCDNA010000003.1"/>
</dbReference>
<evidence type="ECO:0000313" key="2">
    <source>
        <dbReference type="EMBL" id="MEL4456781.1"/>
    </source>
</evidence>
<organism evidence="2 3">
    <name type="scientific">Lutimonas vermicola</name>
    <dbReference type="NCBI Taxonomy" id="414288"/>
    <lineage>
        <taxon>Bacteria</taxon>
        <taxon>Pseudomonadati</taxon>
        <taxon>Bacteroidota</taxon>
        <taxon>Flavobacteriia</taxon>
        <taxon>Flavobacteriales</taxon>
        <taxon>Flavobacteriaceae</taxon>
        <taxon>Lutimonas</taxon>
    </lineage>
</organism>
<protein>
    <recommendedName>
        <fullName evidence="4">50S ribosomal protein L27</fullName>
    </recommendedName>
</protein>
<feature type="transmembrane region" description="Helical" evidence="1">
    <location>
        <begin position="83"/>
        <end position="106"/>
    </location>
</feature>
<feature type="transmembrane region" description="Helical" evidence="1">
    <location>
        <begin position="41"/>
        <end position="63"/>
    </location>
</feature>
<proteinExistence type="predicted"/>
<keyword evidence="1" id="KW-0472">Membrane</keyword>
<name>A0ABU9L2X1_9FLAO</name>
<feature type="transmembrane region" description="Helical" evidence="1">
    <location>
        <begin position="6"/>
        <end position="29"/>
    </location>
</feature>
<keyword evidence="3" id="KW-1185">Reference proteome</keyword>
<gene>
    <name evidence="2" type="ORF">AABB81_12805</name>
</gene>
<evidence type="ECO:0008006" key="4">
    <source>
        <dbReference type="Google" id="ProtNLM"/>
    </source>
</evidence>
<evidence type="ECO:0000313" key="3">
    <source>
        <dbReference type="Proteomes" id="UP001474120"/>
    </source>
</evidence>
<dbReference type="EMBL" id="JBCDNA010000003">
    <property type="protein sequence ID" value="MEL4456781.1"/>
    <property type="molecule type" value="Genomic_DNA"/>
</dbReference>
<feature type="transmembrane region" description="Helical" evidence="1">
    <location>
        <begin position="118"/>
        <end position="138"/>
    </location>
</feature>
<dbReference type="Proteomes" id="UP001474120">
    <property type="component" value="Unassembled WGS sequence"/>
</dbReference>
<evidence type="ECO:0000256" key="1">
    <source>
        <dbReference type="SAM" id="Phobius"/>
    </source>
</evidence>